<keyword evidence="2" id="KW-1185">Reference proteome</keyword>
<reference evidence="1 2" key="1">
    <citation type="submission" date="2016-08" db="EMBL/GenBank/DDBJ databases">
        <authorList>
            <person name="Seilhamer J.J."/>
        </authorList>
    </citation>
    <scope>NUCLEOTIDE SEQUENCE [LARGE SCALE GENOMIC DNA]</scope>
    <source>
        <strain evidence="1">ING2-E5A</strain>
    </source>
</reference>
<name>A0A1G4G2X7_9BACT</name>
<dbReference type="Proteomes" id="UP000178485">
    <property type="component" value="Chromosome i"/>
</dbReference>
<evidence type="ECO:0000313" key="1">
    <source>
        <dbReference type="EMBL" id="SCM55126.1"/>
    </source>
</evidence>
<organism evidence="1 2">
    <name type="scientific">Petrimonas mucosa</name>
    <dbReference type="NCBI Taxonomy" id="1642646"/>
    <lineage>
        <taxon>Bacteria</taxon>
        <taxon>Pseudomonadati</taxon>
        <taxon>Bacteroidota</taxon>
        <taxon>Bacteroidia</taxon>
        <taxon>Bacteroidales</taxon>
        <taxon>Dysgonomonadaceae</taxon>
        <taxon>Petrimonas</taxon>
    </lineage>
</organism>
<gene>
    <name evidence="1" type="ORF">ING2E5A_0040</name>
</gene>
<dbReference type="EMBL" id="LT608328">
    <property type="protein sequence ID" value="SCM55126.1"/>
    <property type="molecule type" value="Genomic_DNA"/>
</dbReference>
<proteinExistence type="predicted"/>
<accession>A0A1G4G2X7</accession>
<dbReference type="AlphaFoldDB" id="A0A1G4G2X7"/>
<evidence type="ECO:0000313" key="2">
    <source>
        <dbReference type="Proteomes" id="UP000178485"/>
    </source>
</evidence>
<sequence length="64" mass="7182">MFTLFRMKLNNRHKKTAQFYKKRAVYHVIICGNRLSISSYSEGTGGSGRVSVTSFSLCGFSSLL</sequence>
<protein>
    <submittedName>
        <fullName evidence="1">Uncharacterized protein</fullName>
    </submittedName>
</protein>
<dbReference type="KEGG" id="pmuc:ING2E5A_0040"/>